<feature type="region of interest" description="Disordered" evidence="1">
    <location>
        <begin position="141"/>
        <end position="164"/>
    </location>
</feature>
<dbReference type="EMBL" id="JAQQWP010000001">
    <property type="protein sequence ID" value="KAK8132744.1"/>
    <property type="molecule type" value="Genomic_DNA"/>
</dbReference>
<proteinExistence type="predicted"/>
<organism evidence="2 3">
    <name type="scientific">Apiospora kogelbergensis</name>
    <dbReference type="NCBI Taxonomy" id="1337665"/>
    <lineage>
        <taxon>Eukaryota</taxon>
        <taxon>Fungi</taxon>
        <taxon>Dikarya</taxon>
        <taxon>Ascomycota</taxon>
        <taxon>Pezizomycotina</taxon>
        <taxon>Sordariomycetes</taxon>
        <taxon>Xylariomycetidae</taxon>
        <taxon>Amphisphaeriales</taxon>
        <taxon>Apiosporaceae</taxon>
        <taxon>Apiospora</taxon>
    </lineage>
</organism>
<evidence type="ECO:0000313" key="3">
    <source>
        <dbReference type="Proteomes" id="UP001392437"/>
    </source>
</evidence>
<comment type="caution">
    <text evidence="2">The sequence shown here is derived from an EMBL/GenBank/DDBJ whole genome shotgun (WGS) entry which is preliminary data.</text>
</comment>
<accession>A0AAW0RDC0</accession>
<dbReference type="AlphaFoldDB" id="A0AAW0RDC0"/>
<feature type="compositionally biased region" description="Low complexity" evidence="1">
    <location>
        <begin position="29"/>
        <end position="38"/>
    </location>
</feature>
<evidence type="ECO:0000256" key="1">
    <source>
        <dbReference type="SAM" id="MobiDB-lite"/>
    </source>
</evidence>
<evidence type="ECO:0000313" key="2">
    <source>
        <dbReference type="EMBL" id="KAK8132744.1"/>
    </source>
</evidence>
<keyword evidence="3" id="KW-1185">Reference proteome</keyword>
<sequence>MVSLIRSSVSGNTCDYPLLVSLGRCIPTGTRSSTRSTTQQAEQQDQPENRDQIGQETKGQDLPPSFAWTVDPGQFDINDSPVFFWMKEVSDVKDKKLGSQTSAFFNITDKLVEASSTTIQAPTTKASPLAYLVPLALPSPSAAQLRRPLPRRQAKVHQTSSRRT</sequence>
<gene>
    <name evidence="2" type="ORF">PG999_000917</name>
</gene>
<feature type="region of interest" description="Disordered" evidence="1">
    <location>
        <begin position="29"/>
        <end position="68"/>
    </location>
</feature>
<reference evidence="2 3" key="1">
    <citation type="submission" date="2023-01" db="EMBL/GenBank/DDBJ databases">
        <title>Analysis of 21 Apiospora genomes using comparative genomics revels a genus with tremendous synthesis potential of carbohydrate active enzymes and secondary metabolites.</title>
        <authorList>
            <person name="Sorensen T."/>
        </authorList>
    </citation>
    <scope>NUCLEOTIDE SEQUENCE [LARGE SCALE GENOMIC DNA]</scope>
    <source>
        <strain evidence="2 3">CBS 117206</strain>
    </source>
</reference>
<name>A0AAW0RDC0_9PEZI</name>
<feature type="compositionally biased region" description="Basic residues" evidence="1">
    <location>
        <begin position="148"/>
        <end position="164"/>
    </location>
</feature>
<dbReference type="Proteomes" id="UP001392437">
    <property type="component" value="Unassembled WGS sequence"/>
</dbReference>
<protein>
    <submittedName>
        <fullName evidence="2">Uncharacterized protein</fullName>
    </submittedName>
</protein>